<dbReference type="RefSeq" id="WP_068749782.1">
    <property type="nucleotide sequence ID" value="NZ_LR214441.1"/>
</dbReference>
<name>A0A1C0ASA5_9ACTN</name>
<dbReference type="EMBL" id="MBQD01000003">
    <property type="protein sequence ID" value="OCL37055.1"/>
    <property type="molecule type" value="Genomic_DNA"/>
</dbReference>
<gene>
    <name evidence="1" type="ORF">BCR15_12420</name>
</gene>
<dbReference type="InterPro" id="IPR012551">
    <property type="entry name" value="DUF1707_SHOCT-like"/>
</dbReference>
<reference evidence="2" key="1">
    <citation type="submission" date="2016-07" db="EMBL/GenBank/DDBJ databases">
        <authorList>
            <person name="Florea S."/>
            <person name="Webb J.S."/>
            <person name="Jaromczyk J."/>
            <person name="Schardl C.L."/>
        </authorList>
    </citation>
    <scope>NUCLEOTIDE SEQUENCE [LARGE SCALE GENOMIC DNA]</scope>
    <source>
        <strain evidence="2">IPBSL-7</strain>
    </source>
</reference>
<dbReference type="Pfam" id="PF08044">
    <property type="entry name" value="DUF1707"/>
    <property type="match status" value="1"/>
</dbReference>
<proteinExistence type="predicted"/>
<dbReference type="PANTHER" id="PTHR40763">
    <property type="entry name" value="MEMBRANE PROTEIN-RELATED"/>
    <property type="match status" value="1"/>
</dbReference>
<protein>
    <submittedName>
        <fullName evidence="1">Uncharacterized protein</fullName>
    </submittedName>
</protein>
<accession>A0A1C0ASA5</accession>
<organism evidence="1 2">
    <name type="scientific">Tessaracoccus lapidicaptus</name>
    <dbReference type="NCBI Taxonomy" id="1427523"/>
    <lineage>
        <taxon>Bacteria</taxon>
        <taxon>Bacillati</taxon>
        <taxon>Actinomycetota</taxon>
        <taxon>Actinomycetes</taxon>
        <taxon>Propionibacteriales</taxon>
        <taxon>Propionibacteriaceae</taxon>
        <taxon>Tessaracoccus</taxon>
    </lineage>
</organism>
<evidence type="ECO:0000313" key="2">
    <source>
        <dbReference type="Proteomes" id="UP000093501"/>
    </source>
</evidence>
<evidence type="ECO:0000313" key="1">
    <source>
        <dbReference type="EMBL" id="OCL37055.1"/>
    </source>
</evidence>
<comment type="caution">
    <text evidence="1">The sequence shown here is derived from an EMBL/GenBank/DDBJ whole genome shotgun (WGS) entry which is preliminary data.</text>
</comment>
<keyword evidence="2" id="KW-1185">Reference proteome</keyword>
<dbReference type="Proteomes" id="UP000093501">
    <property type="component" value="Unassembled WGS sequence"/>
</dbReference>
<dbReference type="PANTHER" id="PTHR40763:SF5">
    <property type="entry name" value="MEMBRANE PROTEIN"/>
    <property type="match status" value="1"/>
</dbReference>
<sequence>MPEPNRLDVLRCADQDREVVATLLNNAYADGRLTFDEHAERIARAYDAKTFGDLTALTTDLVVVDPPRPAPQPLSAPTPGYPPMPAAPPRSGLPVTPGAFTGGNALLSTFNPGRIGVVAGEVTLNTWLGETRLDLIGAAFERRDTTIHVGGGLCDVKIRVPEGVDVNLSGVSLIMAESKVTGLLPRPDGIRLTLVGTLIMGELKVVGPAMDRRRYERFIR</sequence>
<dbReference type="AlphaFoldDB" id="A0A1C0ASA5"/>